<feature type="region of interest" description="Disordered" evidence="1">
    <location>
        <begin position="18"/>
        <end position="51"/>
    </location>
</feature>
<protein>
    <submittedName>
        <fullName evidence="2">Uncharacterized protein</fullName>
    </submittedName>
</protein>
<name>A0AAV8PF04_ENSVE</name>
<evidence type="ECO:0000313" key="3">
    <source>
        <dbReference type="Proteomes" id="UP001222027"/>
    </source>
</evidence>
<organism evidence="2 3">
    <name type="scientific">Ensete ventricosum</name>
    <name type="common">Abyssinian banana</name>
    <name type="synonym">Musa ensete</name>
    <dbReference type="NCBI Taxonomy" id="4639"/>
    <lineage>
        <taxon>Eukaryota</taxon>
        <taxon>Viridiplantae</taxon>
        <taxon>Streptophyta</taxon>
        <taxon>Embryophyta</taxon>
        <taxon>Tracheophyta</taxon>
        <taxon>Spermatophyta</taxon>
        <taxon>Magnoliopsida</taxon>
        <taxon>Liliopsida</taxon>
        <taxon>Zingiberales</taxon>
        <taxon>Musaceae</taxon>
        <taxon>Ensete</taxon>
    </lineage>
</organism>
<accession>A0AAV8PF04</accession>
<gene>
    <name evidence="2" type="ORF">OPV22_017491</name>
</gene>
<dbReference type="EMBL" id="JAQQAF010000005">
    <property type="protein sequence ID" value="KAJ8485006.1"/>
    <property type="molecule type" value="Genomic_DNA"/>
</dbReference>
<proteinExistence type="predicted"/>
<feature type="compositionally biased region" description="Low complexity" evidence="1">
    <location>
        <begin position="26"/>
        <end position="35"/>
    </location>
</feature>
<comment type="caution">
    <text evidence="2">The sequence shown here is derived from an EMBL/GenBank/DDBJ whole genome shotgun (WGS) entry which is preliminary data.</text>
</comment>
<keyword evidence="3" id="KW-1185">Reference proteome</keyword>
<evidence type="ECO:0000256" key="1">
    <source>
        <dbReference type="SAM" id="MobiDB-lite"/>
    </source>
</evidence>
<dbReference type="AlphaFoldDB" id="A0AAV8PF04"/>
<evidence type="ECO:0000313" key="2">
    <source>
        <dbReference type="EMBL" id="KAJ8485006.1"/>
    </source>
</evidence>
<dbReference type="Proteomes" id="UP001222027">
    <property type="component" value="Unassembled WGS sequence"/>
</dbReference>
<sequence>MKVLLKKHLPMSIELAEQKSGKKKVSSGSLESSGKALFDTPTTKGHLAKRFSTPRTLKLNRVTDGETINEVYALPSLKATKHNIQCTTLRDMYAIG</sequence>
<reference evidence="2 3" key="1">
    <citation type="submission" date="2022-12" db="EMBL/GenBank/DDBJ databases">
        <title>Chromosome-scale assembly of the Ensete ventricosum genome.</title>
        <authorList>
            <person name="Dussert Y."/>
            <person name="Stocks J."/>
            <person name="Wendawek A."/>
            <person name="Woldeyes F."/>
            <person name="Nichols R.A."/>
            <person name="Borrell J.S."/>
        </authorList>
    </citation>
    <scope>NUCLEOTIDE SEQUENCE [LARGE SCALE GENOMIC DNA]</scope>
    <source>
        <strain evidence="3">cv. Maze</strain>
        <tissue evidence="2">Seeds</tissue>
    </source>
</reference>